<dbReference type="GO" id="GO:0003676">
    <property type="term" value="F:nucleic acid binding"/>
    <property type="evidence" value="ECO:0007669"/>
    <property type="project" value="InterPro"/>
</dbReference>
<keyword evidence="6" id="KW-0255">Endonuclease</keyword>
<feature type="compositionally biased region" description="Basic and acidic residues" evidence="8">
    <location>
        <begin position="96"/>
        <end position="110"/>
    </location>
</feature>
<evidence type="ECO:0000259" key="9">
    <source>
        <dbReference type="PROSITE" id="PS50879"/>
    </source>
</evidence>
<comment type="catalytic activity">
    <reaction evidence="1">
        <text>Endonucleolytic cleavage to 5'-phosphomonoester.</text>
        <dbReference type="EC" id="3.1.26.4"/>
    </reaction>
</comment>
<evidence type="ECO:0000256" key="7">
    <source>
        <dbReference type="ARBA" id="ARBA00022801"/>
    </source>
</evidence>
<dbReference type="GO" id="GO:0004523">
    <property type="term" value="F:RNA-DNA hybrid ribonuclease activity"/>
    <property type="evidence" value="ECO:0007669"/>
    <property type="project" value="UniProtKB-EC"/>
</dbReference>
<gene>
    <name evidence="10" type="ORF">Cvel_31771</name>
</gene>
<dbReference type="CDD" id="cd09280">
    <property type="entry name" value="RNase_HI_eukaryote_like"/>
    <property type="match status" value="1"/>
</dbReference>
<dbReference type="PANTHER" id="PTHR10642">
    <property type="entry name" value="RIBONUCLEASE H1"/>
    <property type="match status" value="1"/>
</dbReference>
<feature type="compositionally biased region" description="Acidic residues" evidence="8">
    <location>
        <begin position="447"/>
        <end position="457"/>
    </location>
</feature>
<dbReference type="SUPFAM" id="SSF53098">
    <property type="entry name" value="Ribonuclease H-like"/>
    <property type="match status" value="1"/>
</dbReference>
<dbReference type="EC" id="3.1.26.4" evidence="3"/>
<dbReference type="VEuPathDB" id="CryptoDB:Cvel_31771"/>
<protein>
    <recommendedName>
        <fullName evidence="3">ribonuclease H</fullName>
        <ecNumber evidence="3">3.1.26.4</ecNumber>
    </recommendedName>
</protein>
<keyword evidence="5" id="KW-0479">Metal-binding</keyword>
<dbReference type="AlphaFoldDB" id="A0A0G4HU84"/>
<feature type="compositionally biased region" description="Pro residues" evidence="8">
    <location>
        <begin position="345"/>
        <end position="358"/>
    </location>
</feature>
<dbReference type="InterPro" id="IPR050092">
    <property type="entry name" value="RNase_H"/>
</dbReference>
<feature type="compositionally biased region" description="Polar residues" evidence="8">
    <location>
        <begin position="496"/>
        <end position="505"/>
    </location>
</feature>
<evidence type="ECO:0000256" key="2">
    <source>
        <dbReference type="ARBA" id="ARBA00005300"/>
    </source>
</evidence>
<feature type="region of interest" description="Disordered" evidence="8">
    <location>
        <begin position="1"/>
        <end position="537"/>
    </location>
</feature>
<sequence length="733" mass="78203">VVRLEDIDLASERLRAGHGGKEGEGRGRKRGERRQPSATSGEKPKRAKRTRKKETEAESVITEGMDSEREDATATRRRQPSPLSLSSPPLPPASQIHDKTMRGQMERERLGPSFFNPPPAPLPELPSVHPPADLPLSVKRAEDLSNVSEEAEREGDLTQTETHRPDPPAPPQRISSESPAEEDPSRVQAEDTSVAAKGDGSKETDVTAKGDTSISLSAPSAELPEREERNLPSLLSTPLPPTEDQTVPRPPPSAPSLEEPLPAPTPGDGDGDRDPVSVEQSADAPAVSTETPVVNHGSASESPLLSQQREGQRERGGGGGKETPPVATEAKRRRRKQAVPREDSPPPPPPPSPSPPSSPSSLQSAEKERERESEGSVETTEGGSVEVLSEAPSELSESESGGELPNPRSAGAVPDSVPSGSGVSSVGLEGKGEGGEETADLATQDGPAEEAGAEELVEGGGGEAGTRGQKEEESEGQKETEKEEQGDGASVEENGSALTSVSRVTQPGVEDGTEQSAASDDRPVVAIESEEETETESAVEILDVWTDGACPENGRDGAVAGVGVFFGEGDHRNLCEPLEGPLQTNQRAELQSILRALEITSSEEEDGKERERPAGRERLVRIHTDSDYSRRCICEWVPRWKEKGWKTSTGKPVKNQDLLKQLDALVLRRGGVSTEGRGPRLEFHWVAGHSGDPGNEGADELARRGAEINRTRRQVGFLGSGVQTFRQQLGPFR</sequence>
<evidence type="ECO:0000256" key="6">
    <source>
        <dbReference type="ARBA" id="ARBA00022759"/>
    </source>
</evidence>
<feature type="compositionally biased region" description="Acidic residues" evidence="8">
    <location>
        <begin position="528"/>
        <end position="537"/>
    </location>
</feature>
<keyword evidence="7" id="KW-0378">Hydrolase</keyword>
<reference evidence="10" key="1">
    <citation type="submission" date="2014-11" db="EMBL/GenBank/DDBJ databases">
        <authorList>
            <person name="Otto D Thomas"/>
            <person name="Naeem Raeece"/>
        </authorList>
    </citation>
    <scope>NUCLEOTIDE SEQUENCE</scope>
</reference>
<feature type="compositionally biased region" description="Basic and acidic residues" evidence="8">
    <location>
        <begin position="365"/>
        <end position="374"/>
    </location>
</feature>
<dbReference type="GO" id="GO:0043137">
    <property type="term" value="P:DNA replication, removal of RNA primer"/>
    <property type="evidence" value="ECO:0007669"/>
    <property type="project" value="TreeGrafter"/>
</dbReference>
<dbReference type="PROSITE" id="PS50879">
    <property type="entry name" value="RNASE_H_1"/>
    <property type="match status" value="1"/>
</dbReference>
<keyword evidence="4" id="KW-0540">Nuclease</keyword>
<feature type="compositionally biased region" description="Pro residues" evidence="8">
    <location>
        <begin position="115"/>
        <end position="133"/>
    </location>
</feature>
<dbReference type="Gene3D" id="3.30.420.10">
    <property type="entry name" value="Ribonuclease H-like superfamily/Ribonuclease H"/>
    <property type="match status" value="1"/>
</dbReference>
<feature type="compositionally biased region" description="Basic and acidic residues" evidence="8">
    <location>
        <begin position="468"/>
        <end position="485"/>
    </location>
</feature>
<evidence type="ECO:0000256" key="4">
    <source>
        <dbReference type="ARBA" id="ARBA00022722"/>
    </source>
</evidence>
<evidence type="ECO:0000256" key="8">
    <source>
        <dbReference type="SAM" id="MobiDB-lite"/>
    </source>
</evidence>
<dbReference type="PANTHER" id="PTHR10642:SF26">
    <property type="entry name" value="RIBONUCLEASE H1"/>
    <property type="match status" value="1"/>
</dbReference>
<evidence type="ECO:0000256" key="5">
    <source>
        <dbReference type="ARBA" id="ARBA00022723"/>
    </source>
</evidence>
<comment type="similarity">
    <text evidence="2">Belongs to the RNase H family.</text>
</comment>
<dbReference type="EMBL" id="CDMZ01003901">
    <property type="protein sequence ID" value="CEM47982.1"/>
    <property type="molecule type" value="Genomic_DNA"/>
</dbReference>
<organism evidence="10">
    <name type="scientific">Chromera velia CCMP2878</name>
    <dbReference type="NCBI Taxonomy" id="1169474"/>
    <lineage>
        <taxon>Eukaryota</taxon>
        <taxon>Sar</taxon>
        <taxon>Alveolata</taxon>
        <taxon>Colpodellida</taxon>
        <taxon>Chromeraceae</taxon>
        <taxon>Chromera</taxon>
    </lineage>
</organism>
<name>A0A0G4HU84_9ALVE</name>
<feature type="compositionally biased region" description="Low complexity" evidence="8">
    <location>
        <begin position="376"/>
        <end position="428"/>
    </location>
</feature>
<dbReference type="InterPro" id="IPR002156">
    <property type="entry name" value="RNaseH_domain"/>
</dbReference>
<dbReference type="GO" id="GO:0046872">
    <property type="term" value="F:metal ion binding"/>
    <property type="evidence" value="ECO:0007669"/>
    <property type="project" value="UniProtKB-KW"/>
</dbReference>
<dbReference type="InterPro" id="IPR036397">
    <property type="entry name" value="RNaseH_sf"/>
</dbReference>
<feature type="non-terminal residue" evidence="10">
    <location>
        <position position="1"/>
    </location>
</feature>
<evidence type="ECO:0000256" key="1">
    <source>
        <dbReference type="ARBA" id="ARBA00000077"/>
    </source>
</evidence>
<evidence type="ECO:0000313" key="10">
    <source>
        <dbReference type="EMBL" id="CEM47982.1"/>
    </source>
</evidence>
<proteinExistence type="inferred from homology"/>
<dbReference type="Pfam" id="PF00075">
    <property type="entry name" value="RNase_H"/>
    <property type="match status" value="1"/>
</dbReference>
<accession>A0A0G4HU84</accession>
<dbReference type="InterPro" id="IPR012337">
    <property type="entry name" value="RNaseH-like_sf"/>
</dbReference>
<feature type="compositionally biased region" description="Basic and acidic residues" evidence="8">
    <location>
        <begin position="1"/>
        <end position="26"/>
    </location>
</feature>
<feature type="domain" description="RNase H type-1" evidence="9">
    <location>
        <begin position="538"/>
        <end position="707"/>
    </location>
</feature>
<feature type="compositionally biased region" description="Polar residues" evidence="8">
    <location>
        <begin position="288"/>
        <end position="306"/>
    </location>
</feature>
<feature type="compositionally biased region" description="Basic and acidic residues" evidence="8">
    <location>
        <begin position="199"/>
        <end position="208"/>
    </location>
</feature>
<evidence type="ECO:0000256" key="3">
    <source>
        <dbReference type="ARBA" id="ARBA00012180"/>
    </source>
</evidence>